<dbReference type="AlphaFoldDB" id="A0A811REP9"/>
<dbReference type="InterPro" id="IPR004217">
    <property type="entry name" value="Tim10-like"/>
</dbReference>
<dbReference type="SUPFAM" id="SSF144122">
    <property type="entry name" value="Tim10-like"/>
    <property type="match status" value="1"/>
</dbReference>
<protein>
    <recommendedName>
        <fullName evidence="2">Tim10-like domain-containing protein</fullName>
    </recommendedName>
</protein>
<name>A0A811REP9_9POAL</name>
<dbReference type="Proteomes" id="UP000604825">
    <property type="component" value="Unassembled WGS sequence"/>
</dbReference>
<feature type="compositionally biased region" description="Basic and acidic residues" evidence="1">
    <location>
        <begin position="539"/>
        <end position="550"/>
    </location>
</feature>
<dbReference type="Pfam" id="PF02953">
    <property type="entry name" value="zf-Tim10_DDP"/>
    <property type="match status" value="1"/>
</dbReference>
<evidence type="ECO:0000313" key="4">
    <source>
        <dbReference type="Proteomes" id="UP000604825"/>
    </source>
</evidence>
<feature type="region of interest" description="Disordered" evidence="1">
    <location>
        <begin position="515"/>
        <end position="573"/>
    </location>
</feature>
<proteinExistence type="predicted"/>
<evidence type="ECO:0000259" key="2">
    <source>
        <dbReference type="Pfam" id="PF02953"/>
    </source>
</evidence>
<sequence>MARQEILRGFGSLANQVWDAANVTHGDHGDAPIEYTCSSTARRTDVPIQKVFQNLKRDLHINTNLDQAANTQLSARLLGETRCICCLNYGHRARYCAKRRSDLKCKWATKPSTQPSGEDHGGEGRKNYIQWSLGPNAPDDAVHSMLGSHDCTHCILSSVMEEEQGYAVMVDAPSCHAAPALLQLGQGNEKKISIDKQHDEQENLVAELAGIQQNQALAIRNSPMPVVIDNTSETNQDQLQVNQQQVTDPLALTITTGSNINGLPESHKVIDQRHAISKFIADGLRQLIVNQSNDASNKIMGSLNISNSLIHISQHFHIGAGQSTEVIVDSLNLEQNSTLVNQERAQEYNSQIANNLAIVPAKPGTTAEQNDRVEKEAITNILVSGQIMNNQLNIQGLMPLGSLAVPDSIIRIDLAALGINSLNITVSIPSQGNILEPRTANNTMPVLEVQRHQTSMIVRRTTPITKVYYRMKFRKNKSSQANMRNNQMQEERAQIFPEPVEDYMVIHEQLDEEDYSTRKPLRRKRKCSTPVSAKKLRRSDRLNKALDGHKPKLASPPKGQIARNKSKGKKVSLQSSIRGKLLFPPSCSDAEFPDLSIIKKHTEIGNTYPEIRIVEIQKVATQKCRITPSEVMTELLLASKKKHENNGGRSSVEVPKVKMAETYLIIMRRLLFFWKNTKKLSTCNHLILKESISASFVASTMHKSPIQYLFGNVYPYSISMEERTKAMANELVAKLTFLCWDKCVTGSVGSSFSRSETSCLSNCAKRFAEVKMMTMQRFTGRS</sequence>
<keyword evidence="4" id="KW-1185">Reference proteome</keyword>
<organism evidence="3 4">
    <name type="scientific">Miscanthus lutarioriparius</name>
    <dbReference type="NCBI Taxonomy" id="422564"/>
    <lineage>
        <taxon>Eukaryota</taxon>
        <taxon>Viridiplantae</taxon>
        <taxon>Streptophyta</taxon>
        <taxon>Embryophyta</taxon>
        <taxon>Tracheophyta</taxon>
        <taxon>Spermatophyta</taxon>
        <taxon>Magnoliopsida</taxon>
        <taxon>Liliopsida</taxon>
        <taxon>Poales</taxon>
        <taxon>Poaceae</taxon>
        <taxon>PACMAD clade</taxon>
        <taxon>Panicoideae</taxon>
        <taxon>Andropogonodae</taxon>
        <taxon>Andropogoneae</taxon>
        <taxon>Saccharinae</taxon>
        <taxon>Miscanthus</taxon>
    </lineage>
</organism>
<reference evidence="3" key="1">
    <citation type="submission" date="2020-10" db="EMBL/GenBank/DDBJ databases">
        <authorList>
            <person name="Han B."/>
            <person name="Lu T."/>
            <person name="Zhao Q."/>
            <person name="Huang X."/>
            <person name="Zhao Y."/>
        </authorList>
    </citation>
    <scope>NUCLEOTIDE SEQUENCE</scope>
</reference>
<dbReference type="InterPro" id="IPR035427">
    <property type="entry name" value="Tim10-like_dom_sf"/>
</dbReference>
<feature type="domain" description="Tim10-like" evidence="2">
    <location>
        <begin position="719"/>
        <end position="779"/>
    </location>
</feature>
<comment type="caution">
    <text evidence="3">The sequence shown here is derived from an EMBL/GenBank/DDBJ whole genome shotgun (WGS) entry which is preliminary data.</text>
</comment>
<accession>A0A811REP9</accession>
<evidence type="ECO:0000313" key="3">
    <source>
        <dbReference type="EMBL" id="CAD6268776.1"/>
    </source>
</evidence>
<dbReference type="EMBL" id="CAJGYO010000014">
    <property type="protein sequence ID" value="CAD6268776.1"/>
    <property type="molecule type" value="Genomic_DNA"/>
</dbReference>
<dbReference type="Gene3D" id="1.10.287.810">
    <property type="entry name" value="Mitochondrial import inner membrane translocase subunit tim13 like domains"/>
    <property type="match status" value="1"/>
</dbReference>
<gene>
    <name evidence="3" type="ORF">NCGR_LOCUS52081</name>
</gene>
<evidence type="ECO:0000256" key="1">
    <source>
        <dbReference type="SAM" id="MobiDB-lite"/>
    </source>
</evidence>